<dbReference type="Gene3D" id="3.40.50.1110">
    <property type="entry name" value="SGNH hydrolase"/>
    <property type="match status" value="1"/>
</dbReference>
<dbReference type="eggNOG" id="COG2755">
    <property type="taxonomic scope" value="Bacteria"/>
</dbReference>
<accession>G5GMP3</accession>
<evidence type="ECO:0000259" key="1">
    <source>
        <dbReference type="Pfam" id="PF13472"/>
    </source>
</evidence>
<name>G5GMP3_9FIRM</name>
<feature type="domain" description="SGNH hydrolase-type esterase" evidence="1">
    <location>
        <begin position="352"/>
        <end position="523"/>
    </location>
</feature>
<dbReference type="GO" id="GO:0004622">
    <property type="term" value="F:phosphatidylcholine lysophospholipase activity"/>
    <property type="evidence" value="ECO:0007669"/>
    <property type="project" value="TreeGrafter"/>
</dbReference>
<dbReference type="InterPro" id="IPR051532">
    <property type="entry name" value="Ester_Hydrolysis_Enzymes"/>
</dbReference>
<evidence type="ECO:0000313" key="2">
    <source>
        <dbReference type="EMBL" id="EHG21821.1"/>
    </source>
</evidence>
<dbReference type="Proteomes" id="UP000004129">
    <property type="component" value="Unassembled WGS sequence"/>
</dbReference>
<dbReference type="HOGENOM" id="CLU_037745_0_0_9"/>
<dbReference type="InterPro" id="IPR013783">
    <property type="entry name" value="Ig-like_fold"/>
</dbReference>
<dbReference type="OrthoDB" id="1625474at2"/>
<dbReference type="Pfam" id="PF13472">
    <property type="entry name" value="Lipase_GDSL_2"/>
    <property type="match status" value="1"/>
</dbReference>
<gene>
    <name evidence="2" type="ORF">HMPREF9334_00524</name>
</gene>
<protein>
    <recommendedName>
        <fullName evidence="1">SGNH hydrolase-type esterase domain-containing protein</fullName>
    </recommendedName>
</protein>
<dbReference type="PANTHER" id="PTHR30383:SF5">
    <property type="entry name" value="SGNH HYDROLASE-TYPE ESTERASE DOMAIN-CONTAINING PROTEIN"/>
    <property type="match status" value="1"/>
</dbReference>
<evidence type="ECO:0000313" key="3">
    <source>
        <dbReference type="Proteomes" id="UP000004129"/>
    </source>
</evidence>
<dbReference type="SUPFAM" id="SSF52266">
    <property type="entry name" value="SGNH hydrolase"/>
    <property type="match status" value="1"/>
</dbReference>
<dbReference type="PANTHER" id="PTHR30383">
    <property type="entry name" value="THIOESTERASE 1/PROTEASE 1/LYSOPHOSPHOLIPASE L1"/>
    <property type="match status" value="1"/>
</dbReference>
<organism evidence="2 3">
    <name type="scientific">Selenomonas infelix ATCC 43532</name>
    <dbReference type="NCBI Taxonomy" id="679201"/>
    <lineage>
        <taxon>Bacteria</taxon>
        <taxon>Bacillati</taxon>
        <taxon>Bacillota</taxon>
        <taxon>Negativicutes</taxon>
        <taxon>Selenomonadales</taxon>
        <taxon>Selenomonadaceae</taxon>
        <taxon>Selenomonas</taxon>
    </lineage>
</organism>
<dbReference type="AlphaFoldDB" id="G5GMP3"/>
<reference evidence="2 3" key="1">
    <citation type="submission" date="2011-08" db="EMBL/GenBank/DDBJ databases">
        <title>The Genome Sequence of Selenomonas infelix ATCC 43532.</title>
        <authorList>
            <consortium name="The Broad Institute Genome Sequencing Platform"/>
            <person name="Earl A."/>
            <person name="Ward D."/>
            <person name="Feldgarden M."/>
            <person name="Gevers D."/>
            <person name="Izard J."/>
            <person name="Blanton J.M."/>
            <person name="Baranova O.V."/>
            <person name="Dewhirst F.E."/>
            <person name="Young S.K."/>
            <person name="Zeng Q."/>
            <person name="Gargeya S."/>
            <person name="Fitzgerald M."/>
            <person name="Haas B."/>
            <person name="Abouelleil A."/>
            <person name="Alvarado L."/>
            <person name="Arachchi H.M."/>
            <person name="Berlin A."/>
            <person name="Brown A."/>
            <person name="Chapman S.B."/>
            <person name="Chen Z."/>
            <person name="Dunbar C."/>
            <person name="Freedman E."/>
            <person name="Gearin G."/>
            <person name="Gellesch M."/>
            <person name="Goldberg J."/>
            <person name="Griggs A."/>
            <person name="Gujja S."/>
            <person name="Heiman D."/>
            <person name="Howarth C."/>
            <person name="Larson L."/>
            <person name="Lui A."/>
            <person name="MacDonald P.J.P."/>
            <person name="Montmayeur A."/>
            <person name="Murphy C."/>
            <person name="Neiman D."/>
            <person name="Pearson M."/>
            <person name="Priest M."/>
            <person name="Roberts A."/>
            <person name="Saif S."/>
            <person name="Shea T."/>
            <person name="Shenoy N."/>
            <person name="Sisk P."/>
            <person name="Stolte C."/>
            <person name="Sykes S."/>
            <person name="Wortman J."/>
            <person name="Nusbaum C."/>
            <person name="Birren B."/>
        </authorList>
    </citation>
    <scope>NUCLEOTIDE SEQUENCE [LARGE SCALE GENOMIC DNA]</scope>
    <source>
        <strain evidence="2 3">ATCC 43532</strain>
    </source>
</reference>
<dbReference type="InterPro" id="IPR036514">
    <property type="entry name" value="SGNH_hydro_sf"/>
</dbReference>
<dbReference type="InterPro" id="IPR013830">
    <property type="entry name" value="SGNH_hydro"/>
</dbReference>
<dbReference type="RefSeq" id="WP_006691974.1">
    <property type="nucleotide sequence ID" value="NZ_JH376797.1"/>
</dbReference>
<dbReference type="PROSITE" id="PS51257">
    <property type="entry name" value="PROKAR_LIPOPROTEIN"/>
    <property type="match status" value="1"/>
</dbReference>
<dbReference type="EMBL" id="ACZM01000004">
    <property type="protein sequence ID" value="EHG21821.1"/>
    <property type="molecule type" value="Genomic_DNA"/>
</dbReference>
<comment type="caution">
    <text evidence="2">The sequence shown here is derived from an EMBL/GenBank/DDBJ whole genome shotgun (WGS) entry which is preliminary data.</text>
</comment>
<dbReference type="Gene3D" id="2.60.40.10">
    <property type="entry name" value="Immunoglobulins"/>
    <property type="match status" value="1"/>
</dbReference>
<dbReference type="PATRIC" id="fig|679201.3.peg.527"/>
<sequence length="540" mass="61560">MKHYFFFTGIIFLAVLGCIFSIERMDLLNLRQIDVTAQVQETDGNATLLWERLPYPCYYRVDTYLKTTGTVSDESIYEHVKTEFTTSPSCPISSAPIPFYYRITAYGMFGAVTAPSSPIPTPYFMAKSPISIYHYTKEHPASLKPFLVWHSIPNAVLYEVEILSAPPSKESGTELSPTNHLMSTRNIFTNGWQADLRAYSSYEKLYWRVRALSLEHEPIGEFSIAEPLYLDKSAEFPNRPIPNTYDQVMNFHQPIYPVYQWIPLNGVTHYEVELLTDPPAQEHGILPDPNRAWAQMITATNAIYDEYARPYAGKYYWRVRGLDTQGNTVGTWSDLASFTVDAPPKNRLYAAALGDSITHGGGAISSSPAFLEYSYTTYLPFTCLNLGRSGDTAHTTLERFEQDVLPLHPENLLILTGSNSLRATGITAQDIVDDLDELQKKCLAHDIRPIFLTLLPLNPERISLAFHSETDLSWKWKLTAVNMWIRSQDFYIDIEPYFYDVQKQILDPRLSTDGLHPDIDGKRMMAEIINQHRDVFQELP</sequence>
<dbReference type="STRING" id="679201.HMPREF9334_00524"/>
<proteinExistence type="predicted"/>
<keyword evidence="3" id="KW-1185">Reference proteome</keyword>